<evidence type="ECO:0008006" key="3">
    <source>
        <dbReference type="Google" id="ProtNLM"/>
    </source>
</evidence>
<evidence type="ECO:0000313" key="2">
    <source>
        <dbReference type="Proteomes" id="UP001500936"/>
    </source>
</evidence>
<evidence type="ECO:0000313" key="1">
    <source>
        <dbReference type="EMBL" id="GAA4419355.1"/>
    </source>
</evidence>
<proteinExistence type="predicted"/>
<dbReference type="EMBL" id="BAABHB010000018">
    <property type="protein sequence ID" value="GAA4419355.1"/>
    <property type="molecule type" value="Genomic_DNA"/>
</dbReference>
<reference evidence="2" key="1">
    <citation type="journal article" date="2019" name="Int. J. Syst. Evol. Microbiol.">
        <title>The Global Catalogue of Microorganisms (GCM) 10K type strain sequencing project: providing services to taxonomists for standard genome sequencing and annotation.</title>
        <authorList>
            <consortium name="The Broad Institute Genomics Platform"/>
            <consortium name="The Broad Institute Genome Sequencing Center for Infectious Disease"/>
            <person name="Wu L."/>
            <person name="Ma J."/>
        </authorList>
    </citation>
    <scope>NUCLEOTIDE SEQUENCE [LARGE SCALE GENOMIC DNA]</scope>
    <source>
        <strain evidence="2">JCM 17925</strain>
    </source>
</reference>
<dbReference type="Proteomes" id="UP001500936">
    <property type="component" value="Unassembled WGS sequence"/>
</dbReference>
<keyword evidence="2" id="KW-1185">Reference proteome</keyword>
<protein>
    <recommendedName>
        <fullName evidence="3">HTH cro/C1-type domain-containing protein</fullName>
    </recommendedName>
</protein>
<name>A0ABP8KZ30_9BACT</name>
<gene>
    <name evidence="1" type="ORF">GCM10023187_53590</name>
</gene>
<dbReference type="InterPro" id="IPR010982">
    <property type="entry name" value="Lambda_DNA-bd_dom_sf"/>
</dbReference>
<sequence>MIEDLVAQRLVSLRAHLSERLKTNLTLQDISDKAGIPIYKMQRLENGKGSWETLINVLTFYRSQGYNLDWILLSDNSSAPMVLPSGNDLLLISNKVLTFSKRLQDEYHELSEQLRQMGYMPLDDKIIPPAESETPIPSEFDLH</sequence>
<dbReference type="RefSeq" id="WP_345271141.1">
    <property type="nucleotide sequence ID" value="NZ_BAABHB010000018.1"/>
</dbReference>
<organism evidence="1 2">
    <name type="scientific">Nibrella viscosa</name>
    <dbReference type="NCBI Taxonomy" id="1084524"/>
    <lineage>
        <taxon>Bacteria</taxon>
        <taxon>Pseudomonadati</taxon>
        <taxon>Bacteroidota</taxon>
        <taxon>Cytophagia</taxon>
        <taxon>Cytophagales</taxon>
        <taxon>Spirosomataceae</taxon>
        <taxon>Nibrella</taxon>
    </lineage>
</organism>
<accession>A0ABP8KZ30</accession>
<dbReference type="Gene3D" id="1.10.260.40">
    <property type="entry name" value="lambda repressor-like DNA-binding domains"/>
    <property type="match status" value="1"/>
</dbReference>
<comment type="caution">
    <text evidence="1">The sequence shown here is derived from an EMBL/GenBank/DDBJ whole genome shotgun (WGS) entry which is preliminary data.</text>
</comment>